<keyword evidence="2" id="KW-1185">Reference proteome</keyword>
<organism evidence="1 2">
    <name type="scientific">Eumeta variegata</name>
    <name type="common">Bagworm moth</name>
    <name type="synonym">Eumeta japonica</name>
    <dbReference type="NCBI Taxonomy" id="151549"/>
    <lineage>
        <taxon>Eukaryota</taxon>
        <taxon>Metazoa</taxon>
        <taxon>Ecdysozoa</taxon>
        <taxon>Arthropoda</taxon>
        <taxon>Hexapoda</taxon>
        <taxon>Insecta</taxon>
        <taxon>Pterygota</taxon>
        <taxon>Neoptera</taxon>
        <taxon>Endopterygota</taxon>
        <taxon>Lepidoptera</taxon>
        <taxon>Glossata</taxon>
        <taxon>Ditrysia</taxon>
        <taxon>Tineoidea</taxon>
        <taxon>Psychidae</taxon>
        <taxon>Oiketicinae</taxon>
        <taxon>Eumeta</taxon>
    </lineage>
</organism>
<evidence type="ECO:0000313" key="2">
    <source>
        <dbReference type="Proteomes" id="UP000299102"/>
    </source>
</evidence>
<dbReference type="EMBL" id="BGZK01000124">
    <property type="protein sequence ID" value="GBP20923.1"/>
    <property type="molecule type" value="Genomic_DNA"/>
</dbReference>
<dbReference type="Proteomes" id="UP000299102">
    <property type="component" value="Unassembled WGS sequence"/>
</dbReference>
<proteinExistence type="predicted"/>
<reference evidence="1 2" key="1">
    <citation type="journal article" date="2019" name="Commun. Biol.">
        <title>The bagworm genome reveals a unique fibroin gene that provides high tensile strength.</title>
        <authorList>
            <person name="Kono N."/>
            <person name="Nakamura H."/>
            <person name="Ohtoshi R."/>
            <person name="Tomita M."/>
            <person name="Numata K."/>
            <person name="Arakawa K."/>
        </authorList>
    </citation>
    <scope>NUCLEOTIDE SEQUENCE [LARGE SCALE GENOMIC DNA]</scope>
</reference>
<name>A0A4C1U3F8_EUMVA</name>
<dbReference type="AlphaFoldDB" id="A0A4C1U3F8"/>
<evidence type="ECO:0000313" key="1">
    <source>
        <dbReference type="EMBL" id="GBP20923.1"/>
    </source>
</evidence>
<accession>A0A4C1U3F8</accession>
<protein>
    <submittedName>
        <fullName evidence="1">Uncharacterized protein</fullName>
    </submittedName>
</protein>
<comment type="caution">
    <text evidence="1">The sequence shown here is derived from an EMBL/GenBank/DDBJ whole genome shotgun (WGS) entry which is preliminary data.</text>
</comment>
<gene>
    <name evidence="1" type="ORF">EVAR_9492_1</name>
</gene>
<sequence length="149" mass="16839">MAPNPIMSMFQHATTLHPYSMRVVSSRAEPESLKEITIPAAWFGNFVFQTSLNDGDQEREDLRVSPRPQALWKLKDKLNVHVEYHHLVLTGDPSNLESSKVAHGFSQNTDSKNSALHCASTYPTVENRFRVQALERPVRAGIKGIRNKD</sequence>